<organism evidence="11 12">
    <name type="scientific">Autumnicola edwardsiae</name>
    <dbReference type="NCBI Taxonomy" id="3075594"/>
    <lineage>
        <taxon>Bacteria</taxon>
        <taxon>Pseudomonadati</taxon>
        <taxon>Bacteroidota</taxon>
        <taxon>Flavobacteriia</taxon>
        <taxon>Flavobacteriales</taxon>
        <taxon>Flavobacteriaceae</taxon>
        <taxon>Autumnicola</taxon>
    </lineage>
</organism>
<evidence type="ECO:0000256" key="1">
    <source>
        <dbReference type="ARBA" id="ARBA00001946"/>
    </source>
</evidence>
<comment type="caution">
    <text evidence="11">The sequence shown here is derived from an EMBL/GenBank/DDBJ whole genome shotgun (WGS) entry which is preliminary data.</text>
</comment>
<evidence type="ECO:0000256" key="4">
    <source>
        <dbReference type="ARBA" id="ARBA00022723"/>
    </source>
</evidence>
<evidence type="ECO:0000256" key="2">
    <source>
        <dbReference type="ARBA" id="ARBA00022435"/>
    </source>
</evidence>
<comment type="catalytic activity">
    <reaction evidence="8 10">
        <text>D-threo-isocitrate + NADP(+) = 2-oxoglutarate + CO2 + NADPH</text>
        <dbReference type="Rhea" id="RHEA:19629"/>
        <dbReference type="ChEBI" id="CHEBI:15562"/>
        <dbReference type="ChEBI" id="CHEBI:16526"/>
        <dbReference type="ChEBI" id="CHEBI:16810"/>
        <dbReference type="ChEBI" id="CHEBI:57783"/>
        <dbReference type="ChEBI" id="CHEBI:58349"/>
        <dbReference type="EC" id="1.1.1.42"/>
    </reaction>
</comment>
<keyword evidence="3 10" id="KW-0816">Tricarboxylic acid cycle</keyword>
<evidence type="ECO:0000256" key="6">
    <source>
        <dbReference type="ARBA" id="ARBA00022857"/>
    </source>
</evidence>
<reference evidence="11 12" key="1">
    <citation type="submission" date="2023-09" db="EMBL/GenBank/DDBJ databases">
        <authorList>
            <person name="Rey-Velasco X."/>
        </authorList>
    </citation>
    <scope>NUCLEOTIDE SEQUENCE [LARGE SCALE GENOMIC DNA]</scope>
    <source>
        <strain evidence="11 12">F297</strain>
    </source>
</reference>
<evidence type="ECO:0000256" key="7">
    <source>
        <dbReference type="ARBA" id="ARBA00023002"/>
    </source>
</evidence>
<comment type="similarity">
    <text evidence="9 10">Belongs to the monomeric-type IDH family.</text>
</comment>
<dbReference type="EMBL" id="JAVRHP010000019">
    <property type="protein sequence ID" value="MDT0649589.1"/>
    <property type="molecule type" value="Genomic_DNA"/>
</dbReference>
<evidence type="ECO:0000256" key="8">
    <source>
        <dbReference type="ARBA" id="ARBA00023554"/>
    </source>
</evidence>
<dbReference type="SUPFAM" id="SSF53659">
    <property type="entry name" value="Isocitrate/Isopropylmalate dehydrogenase-like"/>
    <property type="match status" value="1"/>
</dbReference>
<keyword evidence="7 10" id="KW-0560">Oxidoreductase</keyword>
<keyword evidence="4" id="KW-0479">Metal-binding</keyword>
<accession>A0ABU3CT99</accession>
<proteinExistence type="inferred from homology"/>
<dbReference type="PANTHER" id="PTHR36999">
    <property type="entry name" value="ISOCITRATE DEHYDROGENASE [NADP]"/>
    <property type="match status" value="1"/>
</dbReference>
<keyword evidence="2 10" id="KW-0329">Glyoxylate bypass</keyword>
<dbReference type="NCBIfam" id="TIGR00178">
    <property type="entry name" value="monomer_idh"/>
    <property type="match status" value="1"/>
</dbReference>
<evidence type="ECO:0000256" key="9">
    <source>
        <dbReference type="ARBA" id="ARBA00046318"/>
    </source>
</evidence>
<keyword evidence="6 10" id="KW-0521">NADP</keyword>
<dbReference type="RefSeq" id="WP_311483750.1">
    <property type="nucleotide sequence ID" value="NZ_JAVRHP010000019.1"/>
</dbReference>
<dbReference type="PANTHER" id="PTHR36999:SF1">
    <property type="entry name" value="ISOCITRATE DEHYDROGENASE (NADP(+))"/>
    <property type="match status" value="1"/>
</dbReference>
<dbReference type="GO" id="GO:0004450">
    <property type="term" value="F:isocitrate dehydrogenase (NADP+) activity"/>
    <property type="evidence" value="ECO:0007669"/>
    <property type="project" value="UniProtKB-EC"/>
</dbReference>
<dbReference type="Pfam" id="PF03971">
    <property type="entry name" value="IDH"/>
    <property type="match status" value="1"/>
</dbReference>
<gene>
    <name evidence="11" type="ORF">RM529_05500</name>
</gene>
<dbReference type="Gene3D" id="3.40.718.10">
    <property type="entry name" value="Isopropylmalate Dehydrogenase"/>
    <property type="match status" value="2"/>
</dbReference>
<evidence type="ECO:0000256" key="5">
    <source>
        <dbReference type="ARBA" id="ARBA00022842"/>
    </source>
</evidence>
<name>A0ABU3CT99_9FLAO</name>
<evidence type="ECO:0000313" key="12">
    <source>
        <dbReference type="Proteomes" id="UP001248819"/>
    </source>
</evidence>
<dbReference type="PIRSF" id="PIRSF009407">
    <property type="entry name" value="IDH_monmr"/>
    <property type="match status" value="1"/>
</dbReference>
<keyword evidence="5" id="KW-0460">Magnesium</keyword>
<keyword evidence="12" id="KW-1185">Reference proteome</keyword>
<protein>
    <recommendedName>
        <fullName evidence="10">Isocitrate dehydrogenase [NADP]</fullName>
        <ecNumber evidence="10">1.1.1.42</ecNumber>
    </recommendedName>
    <alternativeName>
        <fullName evidence="10">Oxalosuccinate decarboxylase</fullName>
    </alternativeName>
</protein>
<comment type="cofactor">
    <cofactor evidence="1">
        <name>Mg(2+)</name>
        <dbReference type="ChEBI" id="CHEBI:18420"/>
    </cofactor>
</comment>
<dbReference type="EC" id="1.1.1.42" evidence="10"/>
<sequence>MAQQTKIIYTKTDEAPALATYSFLPIVQKFTETANIDLEIKDISLAGRILSQFPEYLKDDQKVSDALAELGELAKKSEANIIKLPNISASIPQLKAAIKELQEKGFDIPNYPDEPSSEEEKKIRANYDKVKGSAVNPVLREGNSDRRAPKAVKNFAKKNPHKMGEWSADSKTHVATMDSGDFRHTEKSVTIAKEGDVTIEFTSNQGEKKVLKDNIHLLTGEIIDAAVMNRKALVEFLRKQVQDAKDKNVLFSLHMKATMMKVSDPIIFGHAVKVFFQDIFQKYGQDLKEAGADPNSGLGDILSALDKLPEDKKQEIDAAIQSDLKDGPDLAMVNSDKGITNLHVPSDVIIDASMPAMIRTSGQMWNAEGKQQDAKAVIPDSSYAGVYQATIDFCKKNGAFDPTTMGTVPNVGLMAQKAEEYGSHDKTFEIPEKGTVRVINNAGEVLLEHAVEEGDIWRMCQVKDAPVRDWVKLAVNRAKATGNPTVFWLDNERAHDAQLIDKVQKYLPEHDTDGLDIRILSPVEATEFTLRRVKDGKDTVSVTGNVLRDYLTDLFPILELGTSAKMLSIVPLMNGGGLFETGAGGSAPKHVQQFVEEGHLRWDSLGEFLALAVSLEHAGQKYDNKKALVLSEALDDATDKFLDNRKSPSRKVNELDNRGSHFYLALYWAQALANQEKDSEMKEYFEKIARVLEIKEDEIVKELIEAQGSSVNIGGYYKPDEELTSKAMRPSETLNQILAN</sequence>
<dbReference type="Proteomes" id="UP001248819">
    <property type="component" value="Unassembled WGS sequence"/>
</dbReference>
<evidence type="ECO:0000256" key="3">
    <source>
        <dbReference type="ARBA" id="ARBA00022532"/>
    </source>
</evidence>
<evidence type="ECO:0000256" key="10">
    <source>
        <dbReference type="PIRNR" id="PIRNR009407"/>
    </source>
</evidence>
<dbReference type="InterPro" id="IPR004436">
    <property type="entry name" value="Isocitrate_DH_NADP_mono"/>
</dbReference>
<evidence type="ECO:0000313" key="11">
    <source>
        <dbReference type="EMBL" id="MDT0649589.1"/>
    </source>
</evidence>